<name>A0A9J6GS48_HAELO</name>
<protein>
    <recommendedName>
        <fullName evidence="2">Caspase family p20 domain-containing protein</fullName>
    </recommendedName>
</protein>
<dbReference type="InterPro" id="IPR011600">
    <property type="entry name" value="Pept_C14_caspase"/>
</dbReference>
<evidence type="ECO:0000256" key="1">
    <source>
        <dbReference type="ARBA" id="ARBA00010134"/>
    </source>
</evidence>
<reference evidence="3 4" key="1">
    <citation type="journal article" date="2020" name="Cell">
        <title>Large-Scale Comparative Analyses of Tick Genomes Elucidate Their Genetic Diversity and Vector Capacities.</title>
        <authorList>
            <consortium name="Tick Genome and Microbiome Consortium (TIGMIC)"/>
            <person name="Jia N."/>
            <person name="Wang J."/>
            <person name="Shi W."/>
            <person name="Du L."/>
            <person name="Sun Y."/>
            <person name="Zhan W."/>
            <person name="Jiang J.F."/>
            <person name="Wang Q."/>
            <person name="Zhang B."/>
            <person name="Ji P."/>
            <person name="Bell-Sakyi L."/>
            <person name="Cui X.M."/>
            <person name="Yuan T.T."/>
            <person name="Jiang B.G."/>
            <person name="Yang W.F."/>
            <person name="Lam T.T."/>
            <person name="Chang Q.C."/>
            <person name="Ding S.J."/>
            <person name="Wang X.J."/>
            <person name="Zhu J.G."/>
            <person name="Ruan X.D."/>
            <person name="Zhao L."/>
            <person name="Wei J.T."/>
            <person name="Ye R.Z."/>
            <person name="Que T.C."/>
            <person name="Du C.H."/>
            <person name="Zhou Y.H."/>
            <person name="Cheng J.X."/>
            <person name="Dai P.F."/>
            <person name="Guo W.B."/>
            <person name="Han X.H."/>
            <person name="Huang E.J."/>
            <person name="Li L.F."/>
            <person name="Wei W."/>
            <person name="Gao Y.C."/>
            <person name="Liu J.Z."/>
            <person name="Shao H.Z."/>
            <person name="Wang X."/>
            <person name="Wang C.C."/>
            <person name="Yang T.C."/>
            <person name="Huo Q.B."/>
            <person name="Li W."/>
            <person name="Chen H.Y."/>
            <person name="Chen S.E."/>
            <person name="Zhou L.G."/>
            <person name="Ni X.B."/>
            <person name="Tian J.H."/>
            <person name="Sheng Y."/>
            <person name="Liu T."/>
            <person name="Pan Y.S."/>
            <person name="Xia L.Y."/>
            <person name="Li J."/>
            <person name="Zhao F."/>
            <person name="Cao W.C."/>
        </authorList>
    </citation>
    <scope>NUCLEOTIDE SEQUENCE [LARGE SCALE GENOMIC DNA]</scope>
    <source>
        <strain evidence="3">HaeL-2018</strain>
    </source>
</reference>
<evidence type="ECO:0000313" key="4">
    <source>
        <dbReference type="Proteomes" id="UP000821853"/>
    </source>
</evidence>
<dbReference type="InterPro" id="IPR002398">
    <property type="entry name" value="Pept_C14"/>
</dbReference>
<dbReference type="InterPro" id="IPR001309">
    <property type="entry name" value="Pept_C14_p20"/>
</dbReference>
<dbReference type="InterPro" id="IPR015917">
    <property type="entry name" value="Pept_C14A"/>
</dbReference>
<evidence type="ECO:0000313" key="3">
    <source>
        <dbReference type="EMBL" id="KAH9378285.1"/>
    </source>
</evidence>
<dbReference type="GO" id="GO:0006508">
    <property type="term" value="P:proteolysis"/>
    <property type="evidence" value="ECO:0007669"/>
    <property type="project" value="InterPro"/>
</dbReference>
<comment type="caution">
    <text evidence="3">The sequence shown here is derived from an EMBL/GenBank/DDBJ whole genome shotgun (WGS) entry which is preliminary data.</text>
</comment>
<dbReference type="Gene3D" id="3.40.50.1460">
    <property type="match status" value="1"/>
</dbReference>
<dbReference type="Pfam" id="PF00656">
    <property type="entry name" value="Peptidase_C14"/>
    <property type="match status" value="1"/>
</dbReference>
<dbReference type="PRINTS" id="PR00376">
    <property type="entry name" value="IL1BCENZYME"/>
</dbReference>
<dbReference type="SUPFAM" id="SSF52129">
    <property type="entry name" value="Caspase-like"/>
    <property type="match status" value="1"/>
</dbReference>
<dbReference type="InterPro" id="IPR029030">
    <property type="entry name" value="Caspase-like_dom_sf"/>
</dbReference>
<dbReference type="Proteomes" id="UP000821853">
    <property type="component" value="Unassembled WGS sequence"/>
</dbReference>
<dbReference type="AlphaFoldDB" id="A0A9J6GS48"/>
<sequence length="93" mass="10430">MKNVLRNVAKQDSQKDAECLVVILMSHGKEGVIYGSDDEVLNLKRHVYEPFNNEKCPALKGKPKLFFVQACCGARAVLLGAFFRYQSSLLSPR</sequence>
<feature type="domain" description="Caspase family p20" evidence="2">
    <location>
        <begin position="1"/>
        <end position="75"/>
    </location>
</feature>
<organism evidence="3 4">
    <name type="scientific">Haemaphysalis longicornis</name>
    <name type="common">Bush tick</name>
    <dbReference type="NCBI Taxonomy" id="44386"/>
    <lineage>
        <taxon>Eukaryota</taxon>
        <taxon>Metazoa</taxon>
        <taxon>Ecdysozoa</taxon>
        <taxon>Arthropoda</taxon>
        <taxon>Chelicerata</taxon>
        <taxon>Arachnida</taxon>
        <taxon>Acari</taxon>
        <taxon>Parasitiformes</taxon>
        <taxon>Ixodida</taxon>
        <taxon>Ixodoidea</taxon>
        <taxon>Ixodidae</taxon>
        <taxon>Haemaphysalinae</taxon>
        <taxon>Haemaphysalis</taxon>
    </lineage>
</organism>
<keyword evidence="4" id="KW-1185">Reference proteome</keyword>
<dbReference type="PANTHER" id="PTHR10454:SF210">
    <property type="entry name" value="CASPASE-2"/>
    <property type="match status" value="1"/>
</dbReference>
<evidence type="ECO:0000259" key="2">
    <source>
        <dbReference type="PROSITE" id="PS50208"/>
    </source>
</evidence>
<gene>
    <name evidence="3" type="ORF">HPB48_013513</name>
</gene>
<dbReference type="GO" id="GO:0005737">
    <property type="term" value="C:cytoplasm"/>
    <property type="evidence" value="ECO:0007669"/>
    <property type="project" value="TreeGrafter"/>
</dbReference>
<dbReference type="GO" id="GO:0043525">
    <property type="term" value="P:positive regulation of neuron apoptotic process"/>
    <property type="evidence" value="ECO:0007669"/>
    <property type="project" value="TreeGrafter"/>
</dbReference>
<dbReference type="GO" id="GO:0004197">
    <property type="term" value="F:cysteine-type endopeptidase activity"/>
    <property type="evidence" value="ECO:0007669"/>
    <property type="project" value="InterPro"/>
</dbReference>
<dbReference type="EMBL" id="JABSTR010000008">
    <property type="protein sequence ID" value="KAH9378285.1"/>
    <property type="molecule type" value="Genomic_DNA"/>
</dbReference>
<proteinExistence type="inferred from homology"/>
<accession>A0A9J6GS48</accession>
<dbReference type="PANTHER" id="PTHR10454">
    <property type="entry name" value="CASPASE"/>
    <property type="match status" value="1"/>
</dbReference>
<dbReference type="OrthoDB" id="6044770at2759"/>
<dbReference type="VEuPathDB" id="VectorBase:HLOH_049171"/>
<comment type="similarity">
    <text evidence="1">Belongs to the peptidase C14A family.</text>
</comment>
<dbReference type="GO" id="GO:0006915">
    <property type="term" value="P:apoptotic process"/>
    <property type="evidence" value="ECO:0007669"/>
    <property type="project" value="TreeGrafter"/>
</dbReference>
<dbReference type="PROSITE" id="PS50208">
    <property type="entry name" value="CASPASE_P20"/>
    <property type="match status" value="1"/>
</dbReference>